<protein>
    <submittedName>
        <fullName evidence="1">Uncharacterized protein</fullName>
    </submittedName>
</protein>
<keyword evidence="2" id="KW-1185">Reference proteome</keyword>
<gene>
    <name evidence="1" type="ORF">BaRGS_00009047</name>
</gene>
<comment type="caution">
    <text evidence="1">The sequence shown here is derived from an EMBL/GenBank/DDBJ whole genome shotgun (WGS) entry which is preliminary data.</text>
</comment>
<proteinExistence type="predicted"/>
<dbReference type="AlphaFoldDB" id="A0ABD0LJL9"/>
<evidence type="ECO:0000313" key="2">
    <source>
        <dbReference type="Proteomes" id="UP001519460"/>
    </source>
</evidence>
<dbReference type="Proteomes" id="UP001519460">
    <property type="component" value="Unassembled WGS sequence"/>
</dbReference>
<name>A0ABD0LJL9_9CAEN</name>
<sequence length="130" mass="14674">MAERKENKQTLPEAISPLFSSHNYTKIRNVRSRDTGQLNYYDSVYRTPLLSRSDDGTTPFSVLLQNHANAQQFYAIICPPRAKALRNTSTHWWIVTPEMISAASQRRGAGCITSGAWRDMVAGWLIRCAA</sequence>
<organism evidence="1 2">
    <name type="scientific">Batillaria attramentaria</name>
    <dbReference type="NCBI Taxonomy" id="370345"/>
    <lineage>
        <taxon>Eukaryota</taxon>
        <taxon>Metazoa</taxon>
        <taxon>Spiralia</taxon>
        <taxon>Lophotrochozoa</taxon>
        <taxon>Mollusca</taxon>
        <taxon>Gastropoda</taxon>
        <taxon>Caenogastropoda</taxon>
        <taxon>Sorbeoconcha</taxon>
        <taxon>Cerithioidea</taxon>
        <taxon>Batillariidae</taxon>
        <taxon>Batillaria</taxon>
    </lineage>
</organism>
<accession>A0ABD0LJL9</accession>
<reference evidence="1 2" key="1">
    <citation type="journal article" date="2023" name="Sci. Data">
        <title>Genome assembly of the Korean intertidal mud-creeper Batillaria attramentaria.</title>
        <authorList>
            <person name="Patra A.K."/>
            <person name="Ho P.T."/>
            <person name="Jun S."/>
            <person name="Lee S.J."/>
            <person name="Kim Y."/>
            <person name="Won Y.J."/>
        </authorList>
    </citation>
    <scope>NUCLEOTIDE SEQUENCE [LARGE SCALE GENOMIC DNA]</scope>
    <source>
        <strain evidence="1">Wonlab-2016</strain>
    </source>
</reference>
<evidence type="ECO:0000313" key="1">
    <source>
        <dbReference type="EMBL" id="KAK7499706.1"/>
    </source>
</evidence>
<dbReference type="EMBL" id="JACVVK020000042">
    <property type="protein sequence ID" value="KAK7499706.1"/>
    <property type="molecule type" value="Genomic_DNA"/>
</dbReference>